<dbReference type="PANTHER" id="PTHR31383:SF2">
    <property type="entry name" value="OXIDATIVE STRESS-RESPONSIVE SERINE-RICH PROTEIN 1"/>
    <property type="match status" value="1"/>
</dbReference>
<dbReference type="OMA" id="LHIPKPM"/>
<accession>A7RM13</accession>
<evidence type="ECO:0000256" key="2">
    <source>
        <dbReference type="ARBA" id="ARBA00022553"/>
    </source>
</evidence>
<dbReference type="AlphaFoldDB" id="A7RM13"/>
<sequence length="185" mass="21266">MAESSESEQEESLYTTQNPNKPVEKTERDLQMIFKKLRVNYSPKRLKEKVKMRRLQSGKLTSRQCRTPRRIIKTPTFVYKSGTIRHGKLFKSTANSDSAESNEVVPFSKMQDLSMSKSCYGPKKAEPSRVVKSCSGQFRRAQCTKVPQHGEVNFDDTTPEELAAYFEQLLHIPKPMSVMAEMMYT</sequence>
<reference evidence="6 7" key="1">
    <citation type="journal article" date="2007" name="Science">
        <title>Sea anemone genome reveals ancestral eumetazoan gene repertoire and genomic organization.</title>
        <authorList>
            <person name="Putnam N.H."/>
            <person name="Srivastava M."/>
            <person name="Hellsten U."/>
            <person name="Dirks B."/>
            <person name="Chapman J."/>
            <person name="Salamov A."/>
            <person name="Terry A."/>
            <person name="Shapiro H."/>
            <person name="Lindquist E."/>
            <person name="Kapitonov V.V."/>
            <person name="Jurka J."/>
            <person name="Genikhovich G."/>
            <person name="Grigoriev I.V."/>
            <person name="Lucas S.M."/>
            <person name="Steele R.E."/>
            <person name="Finnerty J.R."/>
            <person name="Technau U."/>
            <person name="Martindale M.Q."/>
            <person name="Rokhsar D.S."/>
        </authorList>
    </citation>
    <scope>NUCLEOTIDE SEQUENCE [LARGE SCALE GENOMIC DNA]</scope>
    <source>
        <strain evidence="7">CH2 X CH6</strain>
    </source>
</reference>
<evidence type="ECO:0000256" key="1">
    <source>
        <dbReference type="ARBA" id="ARBA00015005"/>
    </source>
</evidence>
<feature type="region of interest" description="Disordered" evidence="5">
    <location>
        <begin position="1"/>
        <end position="27"/>
    </location>
</feature>
<dbReference type="InterPro" id="IPR008494">
    <property type="entry name" value="DUF776"/>
</dbReference>
<dbReference type="EMBL" id="DS469519">
    <property type="protein sequence ID" value="EDO47520.1"/>
    <property type="molecule type" value="Genomic_DNA"/>
</dbReference>
<dbReference type="HOGENOM" id="CLU_1462974_0_0_1"/>
<name>A7RM13_NEMVE</name>
<proteinExistence type="predicted"/>
<evidence type="ECO:0000256" key="5">
    <source>
        <dbReference type="SAM" id="MobiDB-lite"/>
    </source>
</evidence>
<evidence type="ECO:0000313" key="7">
    <source>
        <dbReference type="Proteomes" id="UP000001593"/>
    </source>
</evidence>
<protein>
    <recommendedName>
        <fullName evidence="1">Oxidative stress-responsive serine-rich protein 1</fullName>
    </recommendedName>
    <alternativeName>
        <fullName evidence="4">Oxidative stress-responsive protein 1</fullName>
    </alternativeName>
    <alternativeName>
        <fullName evidence="3">Peroxide-inducible transcript 1 protein</fullName>
    </alternativeName>
</protein>
<keyword evidence="2" id="KW-0597">Phosphoprotein</keyword>
<organism evidence="6 7">
    <name type="scientific">Nematostella vectensis</name>
    <name type="common">Starlet sea anemone</name>
    <dbReference type="NCBI Taxonomy" id="45351"/>
    <lineage>
        <taxon>Eukaryota</taxon>
        <taxon>Metazoa</taxon>
        <taxon>Cnidaria</taxon>
        <taxon>Anthozoa</taxon>
        <taxon>Hexacorallia</taxon>
        <taxon>Actiniaria</taxon>
        <taxon>Edwardsiidae</taxon>
        <taxon>Nematostella</taxon>
    </lineage>
</organism>
<evidence type="ECO:0000256" key="4">
    <source>
        <dbReference type="ARBA" id="ARBA00031405"/>
    </source>
</evidence>
<dbReference type="KEGG" id="nve:5519608"/>
<gene>
    <name evidence="6" type="ORF">NEMVEDRAFT_v1g239260</name>
</gene>
<evidence type="ECO:0000313" key="6">
    <source>
        <dbReference type="EMBL" id="EDO47520.1"/>
    </source>
</evidence>
<evidence type="ECO:0000256" key="3">
    <source>
        <dbReference type="ARBA" id="ARBA00029721"/>
    </source>
</evidence>
<feature type="compositionally biased region" description="Acidic residues" evidence="5">
    <location>
        <begin position="1"/>
        <end position="11"/>
    </location>
</feature>
<dbReference type="Proteomes" id="UP000001593">
    <property type="component" value="Unassembled WGS sequence"/>
</dbReference>
<dbReference type="InParanoid" id="A7RM13"/>
<keyword evidence="7" id="KW-1185">Reference proteome</keyword>
<dbReference type="PANTHER" id="PTHR31383">
    <property type="entry name" value="OXIDATIVE STRESS-RESPONSE SERINE-RICH PROTEIN 1"/>
    <property type="match status" value="1"/>
</dbReference>